<dbReference type="SUPFAM" id="SSF103473">
    <property type="entry name" value="MFS general substrate transporter"/>
    <property type="match status" value="1"/>
</dbReference>
<evidence type="ECO:0000256" key="5">
    <source>
        <dbReference type="ARBA" id="ARBA00022597"/>
    </source>
</evidence>
<dbReference type="PANTHER" id="PTHR48020">
    <property type="entry name" value="PROTON MYO-INOSITOL COTRANSPORTER"/>
    <property type="match status" value="1"/>
</dbReference>
<keyword evidence="7 10" id="KW-1133">Transmembrane helix</keyword>
<evidence type="ECO:0000256" key="4">
    <source>
        <dbReference type="ARBA" id="ARBA00022475"/>
    </source>
</evidence>
<dbReference type="EMBL" id="FMZO01000012">
    <property type="protein sequence ID" value="SDD72503.1"/>
    <property type="molecule type" value="Genomic_DNA"/>
</dbReference>
<feature type="transmembrane region" description="Helical" evidence="10">
    <location>
        <begin position="101"/>
        <end position="122"/>
    </location>
</feature>
<dbReference type="InterPro" id="IPR003663">
    <property type="entry name" value="Sugar/inositol_transpt"/>
</dbReference>
<evidence type="ECO:0000256" key="3">
    <source>
        <dbReference type="ARBA" id="ARBA00022448"/>
    </source>
</evidence>
<dbReference type="PANTHER" id="PTHR48020:SF12">
    <property type="entry name" value="PROTON MYO-INOSITOL COTRANSPORTER"/>
    <property type="match status" value="1"/>
</dbReference>
<dbReference type="FunFam" id="1.20.1250.20:FF:000122">
    <property type="entry name" value="D-xylose transporter XylE"/>
    <property type="match status" value="1"/>
</dbReference>
<dbReference type="Gene3D" id="1.20.1250.20">
    <property type="entry name" value="MFS general substrate transporter like domains"/>
    <property type="match status" value="1"/>
</dbReference>
<evidence type="ECO:0000256" key="8">
    <source>
        <dbReference type="ARBA" id="ARBA00023136"/>
    </source>
</evidence>
<proteinExistence type="inferred from homology"/>
<sequence>MADKKFIALTSFVAALGGLLFGFDTAIISGAIPYIKSYFHMDEYILGWSVSSILIGCAVGAMLAGNMADRYGRRAGLIICALLFAVSGIGAGLASQLYLFILFRLVGGLGVGAAAMVSPMYIAEIAPARLRGRLVACYQLAIVFGILAAYFTNYCFSETGPDAWRWMFASQAVPAALFFGLLLLVPETPRWLIMKGRYDAGKEILQKISGAPVPDEEMIRIEDSFRNDNAVTIRQLFRRPYRTVLFVGIIVAVFQQVTGINAIIYYAPTIFKETGGDNASSLMQTIGIGVVNIIATFIAIGLVDKVGRKKLLVTGCLLMGLSMTGVGLCFYFNYFEHYLVLIFMFLYVASFGATLGAVVWVYLAEIFPNRIRSRALSIATLALWLADFAVTLTFPIMTQHLGTAVTMACYAVLCAVAFVYMMVKVKETRGRSLEDIENLFAD</sequence>
<feature type="transmembrane region" description="Helical" evidence="10">
    <location>
        <begin position="45"/>
        <end position="64"/>
    </location>
</feature>
<feature type="transmembrane region" description="Helical" evidence="10">
    <location>
        <begin position="76"/>
        <end position="95"/>
    </location>
</feature>
<gene>
    <name evidence="12" type="ORF">SAMN04487894_112117</name>
</gene>
<evidence type="ECO:0000256" key="1">
    <source>
        <dbReference type="ARBA" id="ARBA00004651"/>
    </source>
</evidence>
<feature type="transmembrane region" description="Helical" evidence="10">
    <location>
        <begin position="340"/>
        <end position="363"/>
    </location>
</feature>
<feature type="transmembrane region" description="Helical" evidence="10">
    <location>
        <begin position="375"/>
        <end position="397"/>
    </location>
</feature>
<dbReference type="Proteomes" id="UP000198757">
    <property type="component" value="Unassembled WGS sequence"/>
</dbReference>
<feature type="transmembrane region" description="Helical" evidence="10">
    <location>
        <begin position="134"/>
        <end position="151"/>
    </location>
</feature>
<comment type="similarity">
    <text evidence="2 9">Belongs to the major facilitator superfamily. Sugar transporter (TC 2.A.1.1) family.</text>
</comment>
<evidence type="ECO:0000256" key="6">
    <source>
        <dbReference type="ARBA" id="ARBA00022692"/>
    </source>
</evidence>
<organism evidence="12 13">
    <name type="scientific">Niabella drilacis (strain DSM 25811 / CCM 8410 / CCUG 62505 / LMG 26954 / E90)</name>
    <dbReference type="NCBI Taxonomy" id="1285928"/>
    <lineage>
        <taxon>Bacteria</taxon>
        <taxon>Pseudomonadati</taxon>
        <taxon>Bacteroidota</taxon>
        <taxon>Chitinophagia</taxon>
        <taxon>Chitinophagales</taxon>
        <taxon>Chitinophagaceae</taxon>
        <taxon>Niabella</taxon>
    </lineage>
</organism>
<evidence type="ECO:0000256" key="2">
    <source>
        <dbReference type="ARBA" id="ARBA00010992"/>
    </source>
</evidence>
<dbReference type="CDD" id="cd17359">
    <property type="entry name" value="MFS_XylE_like"/>
    <property type="match status" value="1"/>
</dbReference>
<evidence type="ECO:0000259" key="11">
    <source>
        <dbReference type="PROSITE" id="PS50850"/>
    </source>
</evidence>
<dbReference type="InterPro" id="IPR005828">
    <property type="entry name" value="MFS_sugar_transport-like"/>
</dbReference>
<keyword evidence="3 9" id="KW-0813">Transport</keyword>
<dbReference type="RefSeq" id="WP_090391830.1">
    <property type="nucleotide sequence ID" value="NZ_FMZO01000012.1"/>
</dbReference>
<dbReference type="PROSITE" id="PS00217">
    <property type="entry name" value="SUGAR_TRANSPORT_2"/>
    <property type="match status" value="1"/>
</dbReference>
<feature type="domain" description="Major facilitator superfamily (MFS) profile" evidence="11">
    <location>
        <begin position="10"/>
        <end position="429"/>
    </location>
</feature>
<feature type="transmembrane region" description="Helical" evidence="10">
    <location>
        <begin position="286"/>
        <end position="304"/>
    </location>
</feature>
<dbReference type="AlphaFoldDB" id="A0A1G6X3L4"/>
<dbReference type="PRINTS" id="PR00171">
    <property type="entry name" value="SUGRTRNSPORT"/>
</dbReference>
<dbReference type="Pfam" id="PF00083">
    <property type="entry name" value="Sugar_tr"/>
    <property type="match status" value="1"/>
</dbReference>
<dbReference type="InterPro" id="IPR047984">
    <property type="entry name" value="XylE-like"/>
</dbReference>
<evidence type="ECO:0000313" key="13">
    <source>
        <dbReference type="Proteomes" id="UP000198757"/>
    </source>
</evidence>
<evidence type="ECO:0000256" key="10">
    <source>
        <dbReference type="SAM" id="Phobius"/>
    </source>
</evidence>
<keyword evidence="5" id="KW-0762">Sugar transport</keyword>
<feature type="transmembrane region" description="Helical" evidence="10">
    <location>
        <begin position="163"/>
        <end position="185"/>
    </location>
</feature>
<dbReference type="OrthoDB" id="9783823at2"/>
<dbReference type="InterPro" id="IPR005829">
    <property type="entry name" value="Sugar_transporter_CS"/>
</dbReference>
<keyword evidence="13" id="KW-1185">Reference proteome</keyword>
<protein>
    <submittedName>
        <fullName evidence="12">MFS transporter, SP family, arabinose:H+ symporter</fullName>
    </submittedName>
</protein>
<evidence type="ECO:0000256" key="7">
    <source>
        <dbReference type="ARBA" id="ARBA00022989"/>
    </source>
</evidence>
<dbReference type="PROSITE" id="PS50850">
    <property type="entry name" value="MFS"/>
    <property type="match status" value="1"/>
</dbReference>
<accession>A0A1G6X3L4</accession>
<feature type="transmembrane region" description="Helical" evidence="10">
    <location>
        <begin position="403"/>
        <end position="423"/>
    </location>
</feature>
<dbReference type="InterPro" id="IPR020846">
    <property type="entry name" value="MFS_dom"/>
</dbReference>
<dbReference type="NCBIfam" id="TIGR00879">
    <property type="entry name" value="SP"/>
    <property type="match status" value="1"/>
</dbReference>
<dbReference type="GO" id="GO:0022857">
    <property type="term" value="F:transmembrane transporter activity"/>
    <property type="evidence" value="ECO:0007669"/>
    <property type="project" value="InterPro"/>
</dbReference>
<dbReference type="InterPro" id="IPR036259">
    <property type="entry name" value="MFS_trans_sf"/>
</dbReference>
<name>A0A1G6X3L4_NIADE</name>
<dbReference type="InterPro" id="IPR050814">
    <property type="entry name" value="Myo-inositol_Transporter"/>
</dbReference>
<keyword evidence="8 10" id="KW-0472">Membrane</keyword>
<feature type="transmembrane region" description="Helical" evidence="10">
    <location>
        <begin position="311"/>
        <end position="334"/>
    </location>
</feature>
<dbReference type="PROSITE" id="PS00216">
    <property type="entry name" value="SUGAR_TRANSPORT_1"/>
    <property type="match status" value="2"/>
</dbReference>
<dbReference type="STRING" id="1285928.SAMN04487894_112117"/>
<evidence type="ECO:0000256" key="9">
    <source>
        <dbReference type="RuleBase" id="RU003346"/>
    </source>
</evidence>
<dbReference type="GO" id="GO:0005886">
    <property type="term" value="C:plasma membrane"/>
    <property type="evidence" value="ECO:0007669"/>
    <property type="project" value="UniProtKB-SubCell"/>
</dbReference>
<evidence type="ECO:0000313" key="12">
    <source>
        <dbReference type="EMBL" id="SDD72503.1"/>
    </source>
</evidence>
<reference evidence="13" key="1">
    <citation type="submission" date="2016-10" db="EMBL/GenBank/DDBJ databases">
        <authorList>
            <person name="Varghese N."/>
            <person name="Submissions S."/>
        </authorList>
    </citation>
    <scope>NUCLEOTIDE SEQUENCE [LARGE SCALE GENOMIC DNA]</scope>
    <source>
        <strain evidence="13">DSM 25811 / CCM 8410 / LMG 26954 / E90</strain>
    </source>
</reference>
<keyword evidence="4" id="KW-1003">Cell membrane</keyword>
<keyword evidence="6 10" id="KW-0812">Transmembrane</keyword>
<comment type="subcellular location">
    <subcellularLocation>
        <location evidence="1">Cell membrane</location>
        <topology evidence="1">Multi-pass membrane protein</topology>
    </subcellularLocation>
</comment>
<feature type="transmembrane region" description="Helical" evidence="10">
    <location>
        <begin position="244"/>
        <end position="266"/>
    </location>
</feature>